<dbReference type="PANTHER" id="PTHR42945:SF1">
    <property type="entry name" value="HISTIDINE BIOSYNTHESIS BIFUNCTIONAL PROTEIN HIS7"/>
    <property type="match status" value="1"/>
</dbReference>
<dbReference type="NCBIfam" id="NF000768">
    <property type="entry name" value="PRK00051.1"/>
    <property type="match status" value="1"/>
</dbReference>
<comment type="similarity">
    <text evidence="11">Belongs to the PRA-CH family.</text>
</comment>
<comment type="function">
    <text evidence="11">Catalyzes the hydrolysis of the adenine ring of phosphoribosyl-AMP.</text>
</comment>
<dbReference type="EC" id="3.5.4.19" evidence="11"/>
<comment type="subcellular location">
    <subcellularLocation>
        <location evidence="11">Cytoplasm</location>
    </subcellularLocation>
</comment>
<evidence type="ECO:0000256" key="5">
    <source>
        <dbReference type="ARBA" id="ARBA00007731"/>
    </source>
</evidence>
<name>A0A1H7H659_9SPHN</name>
<dbReference type="Pfam" id="PF01502">
    <property type="entry name" value="PRA-CH"/>
    <property type="match status" value="1"/>
</dbReference>
<dbReference type="Proteomes" id="UP000199214">
    <property type="component" value="Unassembled WGS sequence"/>
</dbReference>
<evidence type="ECO:0000256" key="10">
    <source>
        <dbReference type="ARBA" id="ARBA00023102"/>
    </source>
</evidence>
<protein>
    <recommendedName>
        <fullName evidence="11">Phosphoribosyl-AMP cyclohydrolase</fullName>
        <shortName evidence="11">PRA-CH</shortName>
        <ecNumber evidence="11">3.5.4.19</ecNumber>
    </recommendedName>
</protein>
<keyword evidence="11" id="KW-0479">Metal-binding</keyword>
<evidence type="ECO:0000256" key="11">
    <source>
        <dbReference type="HAMAP-Rule" id="MF_01021"/>
    </source>
</evidence>
<organism evidence="13 14">
    <name type="scientific">Sphingomonas palmae</name>
    <dbReference type="NCBI Taxonomy" id="1855283"/>
    <lineage>
        <taxon>Bacteria</taxon>
        <taxon>Pseudomonadati</taxon>
        <taxon>Pseudomonadota</taxon>
        <taxon>Alphaproteobacteria</taxon>
        <taxon>Sphingomonadales</taxon>
        <taxon>Sphingomonadaceae</taxon>
        <taxon>Sphingomonas</taxon>
    </lineage>
</organism>
<keyword evidence="7 11" id="KW-0963">Cytoplasm</keyword>
<feature type="binding site" evidence="11">
    <location>
        <position position="116"/>
    </location>
    <ligand>
        <name>Zn(2+)</name>
        <dbReference type="ChEBI" id="CHEBI:29105"/>
        <note>ligand shared between dimeric partners</note>
    </ligand>
</feature>
<dbReference type="STRING" id="1855283.SAMN05216382_0404"/>
<evidence type="ECO:0000256" key="7">
    <source>
        <dbReference type="ARBA" id="ARBA00022490"/>
    </source>
</evidence>
<evidence type="ECO:0000313" key="13">
    <source>
        <dbReference type="EMBL" id="SEK43605.1"/>
    </source>
</evidence>
<evidence type="ECO:0000256" key="9">
    <source>
        <dbReference type="ARBA" id="ARBA00022801"/>
    </source>
</evidence>
<dbReference type="UniPathway" id="UPA00031">
    <property type="reaction ID" value="UER00008"/>
</dbReference>
<feature type="domain" description="Phosphoribosyl-AMP cyclohydrolase" evidence="12">
    <location>
        <begin position="52"/>
        <end position="125"/>
    </location>
</feature>
<comment type="pathway">
    <text evidence="3 11">Amino-acid biosynthesis; L-histidine biosynthesis; L-histidine from 5-phospho-alpha-D-ribose 1-diphosphate: step 3/9.</text>
</comment>
<feature type="binding site" evidence="11">
    <location>
        <position position="123"/>
    </location>
    <ligand>
        <name>Zn(2+)</name>
        <dbReference type="ChEBI" id="CHEBI:29105"/>
        <note>ligand shared between dimeric partners</note>
    </ligand>
</feature>
<dbReference type="GO" id="GO:0008270">
    <property type="term" value="F:zinc ion binding"/>
    <property type="evidence" value="ECO:0007669"/>
    <property type="project" value="UniProtKB-UniRule"/>
</dbReference>
<evidence type="ECO:0000256" key="4">
    <source>
        <dbReference type="ARBA" id="ARBA00005204"/>
    </source>
</evidence>
<dbReference type="EMBL" id="FNZZ01000001">
    <property type="protein sequence ID" value="SEK43605.1"/>
    <property type="molecule type" value="Genomic_DNA"/>
</dbReference>
<dbReference type="AlphaFoldDB" id="A0A1H7H659"/>
<dbReference type="GO" id="GO:0004635">
    <property type="term" value="F:phosphoribosyl-AMP cyclohydrolase activity"/>
    <property type="evidence" value="ECO:0007669"/>
    <property type="project" value="UniProtKB-UniRule"/>
</dbReference>
<evidence type="ECO:0000256" key="3">
    <source>
        <dbReference type="ARBA" id="ARBA00005169"/>
    </source>
</evidence>
<sequence length="137" mass="15004">MSSYTAALSPELEHRYRSGMDDREQGTTFQPKFDASGLVTAVVSDRSGALLMVAHMNAEAIAATQASGEATFWSRSRGRLWKKGETSGNVMRVIEMRVDCDQDALWLIVEPAGPACHTGATSCFYRRVSDDVLERVG</sequence>
<dbReference type="GO" id="GO:0004636">
    <property type="term" value="F:phosphoribosyl-ATP diphosphatase activity"/>
    <property type="evidence" value="ECO:0007669"/>
    <property type="project" value="UniProtKB-EC"/>
</dbReference>
<keyword evidence="9 11" id="KW-0378">Hydrolase</keyword>
<accession>A0A1H7H659</accession>
<dbReference type="HAMAP" id="MF_01021">
    <property type="entry name" value="HisI"/>
    <property type="match status" value="1"/>
</dbReference>
<evidence type="ECO:0000256" key="2">
    <source>
        <dbReference type="ARBA" id="ARBA00001460"/>
    </source>
</evidence>
<comment type="cofactor">
    <cofactor evidence="11">
        <name>Zn(2+)</name>
        <dbReference type="ChEBI" id="CHEBI:29105"/>
    </cofactor>
    <text evidence="11">Binds 1 zinc ion per subunit.</text>
</comment>
<dbReference type="GO" id="GO:0000287">
    <property type="term" value="F:magnesium ion binding"/>
    <property type="evidence" value="ECO:0007669"/>
    <property type="project" value="UniProtKB-UniRule"/>
</dbReference>
<dbReference type="PANTHER" id="PTHR42945">
    <property type="entry name" value="HISTIDINE BIOSYNTHESIS BIFUNCTIONAL PROTEIN"/>
    <property type="match status" value="1"/>
</dbReference>
<dbReference type="InterPro" id="IPR038019">
    <property type="entry name" value="PRib_AMP_CycHydrolase_sf"/>
</dbReference>
<comment type="catalytic activity">
    <reaction evidence="2">
        <text>1-(5-phospho-beta-D-ribosyl)-ATP + H2O = 1-(5-phospho-beta-D-ribosyl)-5'-AMP + diphosphate + H(+)</text>
        <dbReference type="Rhea" id="RHEA:22828"/>
        <dbReference type="ChEBI" id="CHEBI:15377"/>
        <dbReference type="ChEBI" id="CHEBI:15378"/>
        <dbReference type="ChEBI" id="CHEBI:33019"/>
        <dbReference type="ChEBI" id="CHEBI:59457"/>
        <dbReference type="ChEBI" id="CHEBI:73183"/>
        <dbReference type="EC" id="3.6.1.31"/>
    </reaction>
</comment>
<gene>
    <name evidence="11" type="primary">hisI</name>
    <name evidence="13" type="ORF">SAMN05216382_0404</name>
</gene>
<comment type="similarity">
    <text evidence="5">In the C-terminal section; belongs to the PRA-PH family.</text>
</comment>
<evidence type="ECO:0000256" key="8">
    <source>
        <dbReference type="ARBA" id="ARBA00022605"/>
    </source>
</evidence>
<dbReference type="GO" id="GO:0005737">
    <property type="term" value="C:cytoplasm"/>
    <property type="evidence" value="ECO:0007669"/>
    <property type="project" value="UniProtKB-SubCell"/>
</dbReference>
<dbReference type="GO" id="GO:0000105">
    <property type="term" value="P:L-histidine biosynthetic process"/>
    <property type="evidence" value="ECO:0007669"/>
    <property type="project" value="UniProtKB-UniRule"/>
</dbReference>
<feature type="binding site" evidence="11">
    <location>
        <position position="103"/>
    </location>
    <ligand>
        <name>Mg(2+)</name>
        <dbReference type="ChEBI" id="CHEBI:18420"/>
    </ligand>
</feature>
<comment type="cofactor">
    <cofactor evidence="11">
        <name>Mg(2+)</name>
        <dbReference type="ChEBI" id="CHEBI:18420"/>
    </cofactor>
    <text evidence="11">Binds 1 Mg(2+) ion per subunit.</text>
</comment>
<dbReference type="InterPro" id="IPR002496">
    <property type="entry name" value="PRib_AMP_CycHydrolase_dom"/>
</dbReference>
<reference evidence="14" key="1">
    <citation type="submission" date="2016-10" db="EMBL/GenBank/DDBJ databases">
        <authorList>
            <person name="Varghese N."/>
            <person name="Submissions S."/>
        </authorList>
    </citation>
    <scope>NUCLEOTIDE SEQUENCE [LARGE SCALE GENOMIC DNA]</scope>
    <source>
        <strain evidence="14">JS21-1</strain>
    </source>
</reference>
<keyword evidence="11" id="KW-0862">Zinc</keyword>
<proteinExistence type="inferred from homology"/>
<dbReference type="SUPFAM" id="SSF141734">
    <property type="entry name" value="HisI-like"/>
    <property type="match status" value="1"/>
</dbReference>
<keyword evidence="11" id="KW-0460">Magnesium</keyword>
<evidence type="ECO:0000256" key="1">
    <source>
        <dbReference type="ARBA" id="ARBA00000024"/>
    </source>
</evidence>
<evidence type="ECO:0000259" key="12">
    <source>
        <dbReference type="Pfam" id="PF01502"/>
    </source>
</evidence>
<dbReference type="FunFam" id="3.10.20.810:FF:000001">
    <property type="entry name" value="Histidine biosynthesis bifunctional protein HisIE"/>
    <property type="match status" value="1"/>
</dbReference>
<feature type="binding site" evidence="11">
    <location>
        <position position="99"/>
    </location>
    <ligand>
        <name>Mg(2+)</name>
        <dbReference type="ChEBI" id="CHEBI:18420"/>
    </ligand>
</feature>
<keyword evidence="10 11" id="KW-0368">Histidine biosynthesis</keyword>
<evidence type="ECO:0000313" key="14">
    <source>
        <dbReference type="Proteomes" id="UP000199214"/>
    </source>
</evidence>
<keyword evidence="8 11" id="KW-0028">Amino-acid biosynthesis</keyword>
<feature type="binding site" evidence="11">
    <location>
        <position position="100"/>
    </location>
    <ligand>
        <name>Zn(2+)</name>
        <dbReference type="ChEBI" id="CHEBI:29105"/>
        <note>ligand shared between dimeric partners</note>
    </ligand>
</feature>
<comment type="catalytic activity">
    <reaction evidence="1 11">
        <text>1-(5-phospho-beta-D-ribosyl)-5'-AMP + H2O = 1-(5-phospho-beta-D-ribosyl)-5-[(5-phospho-beta-D-ribosylamino)methylideneamino]imidazole-4-carboxamide</text>
        <dbReference type="Rhea" id="RHEA:20049"/>
        <dbReference type="ChEBI" id="CHEBI:15377"/>
        <dbReference type="ChEBI" id="CHEBI:58435"/>
        <dbReference type="ChEBI" id="CHEBI:59457"/>
        <dbReference type="EC" id="3.5.4.19"/>
    </reaction>
</comment>
<comment type="pathway">
    <text evidence="4">Amino-acid biosynthesis; L-histidine biosynthesis; L-histidine from 5-phospho-alpha-D-ribose 1-diphosphate: step 2/9.</text>
</comment>
<comment type="subunit">
    <text evidence="11">Homodimer.</text>
</comment>
<keyword evidence="14" id="KW-1185">Reference proteome</keyword>
<dbReference type="Gene3D" id="3.10.20.810">
    <property type="entry name" value="Phosphoribosyl-AMP cyclohydrolase"/>
    <property type="match status" value="1"/>
</dbReference>
<comment type="similarity">
    <text evidence="6">In the N-terminal section; belongs to the PRA-CH family.</text>
</comment>
<evidence type="ECO:0000256" key="6">
    <source>
        <dbReference type="ARBA" id="ARBA00008299"/>
    </source>
</evidence>
<feature type="binding site" evidence="11">
    <location>
        <position position="101"/>
    </location>
    <ligand>
        <name>Mg(2+)</name>
        <dbReference type="ChEBI" id="CHEBI:18420"/>
    </ligand>
</feature>
<dbReference type="InterPro" id="IPR026660">
    <property type="entry name" value="PRA-CH"/>
</dbReference>